<sequence>MVAARRLRISQWLLLGSALACGAASLCFGFLYVSLYWRYRELFNAEGRYFDAHSATVYHQQDGVLIVPALAFLLLALLLGFAWWLRRARPDRGRSA</sequence>
<dbReference type="RefSeq" id="WP_280572829.1">
    <property type="nucleotide sequence ID" value="NZ_JARXRM010000016.1"/>
</dbReference>
<evidence type="ECO:0000313" key="2">
    <source>
        <dbReference type="EMBL" id="MDH5821996.1"/>
    </source>
</evidence>
<dbReference type="PROSITE" id="PS51257">
    <property type="entry name" value="PROKAR_LIPOPROTEIN"/>
    <property type="match status" value="1"/>
</dbReference>
<evidence type="ECO:0000313" key="3">
    <source>
        <dbReference type="Proteomes" id="UP001156940"/>
    </source>
</evidence>
<accession>A0ABT6J594</accession>
<keyword evidence="1" id="KW-0472">Membrane</keyword>
<feature type="transmembrane region" description="Helical" evidence="1">
    <location>
        <begin position="64"/>
        <end position="85"/>
    </location>
</feature>
<dbReference type="Proteomes" id="UP001156940">
    <property type="component" value="Unassembled WGS sequence"/>
</dbReference>
<name>A0ABT6J594_9GAMM</name>
<protein>
    <submittedName>
        <fullName evidence="2">Uncharacterized protein</fullName>
    </submittedName>
</protein>
<keyword evidence="1" id="KW-1133">Transmembrane helix</keyword>
<organism evidence="2 3">
    <name type="scientific">Luteimonas endophytica</name>
    <dbReference type="NCBI Taxonomy" id="3042023"/>
    <lineage>
        <taxon>Bacteria</taxon>
        <taxon>Pseudomonadati</taxon>
        <taxon>Pseudomonadota</taxon>
        <taxon>Gammaproteobacteria</taxon>
        <taxon>Lysobacterales</taxon>
        <taxon>Lysobacteraceae</taxon>
        <taxon>Luteimonas</taxon>
    </lineage>
</organism>
<comment type="caution">
    <text evidence="2">The sequence shown here is derived from an EMBL/GenBank/DDBJ whole genome shotgun (WGS) entry which is preliminary data.</text>
</comment>
<proteinExistence type="predicted"/>
<evidence type="ECO:0000256" key="1">
    <source>
        <dbReference type="SAM" id="Phobius"/>
    </source>
</evidence>
<keyword evidence="1" id="KW-0812">Transmembrane</keyword>
<reference evidence="2 3" key="1">
    <citation type="submission" date="2023-04" db="EMBL/GenBank/DDBJ databases">
        <title>Luteimonas endophyticus RD2P54.</title>
        <authorList>
            <person name="Sun J.-Q."/>
        </authorList>
    </citation>
    <scope>NUCLEOTIDE SEQUENCE [LARGE SCALE GENOMIC DNA]</scope>
    <source>
        <strain evidence="2 3">RD2P54</strain>
    </source>
</reference>
<gene>
    <name evidence="2" type="ORF">QFW77_03175</name>
</gene>
<feature type="transmembrane region" description="Helical" evidence="1">
    <location>
        <begin position="12"/>
        <end position="37"/>
    </location>
</feature>
<keyword evidence="3" id="KW-1185">Reference proteome</keyword>
<dbReference type="EMBL" id="JARXRM010000016">
    <property type="protein sequence ID" value="MDH5821996.1"/>
    <property type="molecule type" value="Genomic_DNA"/>
</dbReference>